<proteinExistence type="inferred from homology"/>
<dbReference type="Gene3D" id="1.10.1130.10">
    <property type="entry name" value="Flavocytochrome C3, Chain A"/>
    <property type="match status" value="1"/>
</dbReference>
<evidence type="ECO:0000256" key="11">
    <source>
        <dbReference type="ARBA" id="ARBA00023002"/>
    </source>
</evidence>
<keyword evidence="6 15" id="KW-0479">Metal-binding</keyword>
<feature type="binding site" description="axial binding residue" evidence="15">
    <location>
        <position position="135"/>
    </location>
    <ligand>
        <name>heme c</name>
        <dbReference type="ChEBI" id="CHEBI:61717"/>
        <label>3</label>
    </ligand>
    <ligandPart>
        <name>Fe</name>
        <dbReference type="ChEBI" id="CHEBI:18248"/>
    </ligandPart>
</feature>
<evidence type="ECO:0000256" key="13">
    <source>
        <dbReference type="ARBA" id="ARBA00049131"/>
    </source>
</evidence>
<dbReference type="EC" id="1.7.2.2" evidence="15"/>
<feature type="binding site" description="axial binding residue" evidence="15">
    <location>
        <position position="450"/>
    </location>
    <ligand>
        <name>heme c</name>
        <dbReference type="ChEBI" id="CHEBI:61717"/>
        <label>4</label>
    </ligand>
    <ligandPart>
        <name>Fe</name>
        <dbReference type="ChEBI" id="CHEBI:18248"/>
    </ligandPart>
</feature>
<evidence type="ECO:0000256" key="3">
    <source>
        <dbReference type="ARBA" id="ARBA00009288"/>
    </source>
</evidence>
<feature type="binding site" evidence="15">
    <location>
        <position position="320"/>
    </location>
    <ligand>
        <name>Ca(2+)</name>
        <dbReference type="ChEBI" id="CHEBI:29108"/>
    </ligand>
</feature>
<feature type="binding site" description="covalent" evidence="15">
    <location>
        <position position="204"/>
    </location>
    <ligand>
        <name>heme c</name>
        <dbReference type="ChEBI" id="CHEBI:61717"/>
        <label>2</label>
    </ligand>
</feature>
<dbReference type="GO" id="GO:0030288">
    <property type="term" value="C:outer membrane-bounded periplasmic space"/>
    <property type="evidence" value="ECO:0007669"/>
    <property type="project" value="TreeGrafter"/>
</dbReference>
<dbReference type="NCBIfam" id="TIGR03152">
    <property type="entry name" value="cyto_c552_HCOOH"/>
    <property type="match status" value="1"/>
</dbReference>
<feature type="binding site" description="axial binding residue" evidence="15">
    <location>
        <position position="205"/>
    </location>
    <ligand>
        <name>heme c</name>
        <dbReference type="ChEBI" id="CHEBI:61717"/>
        <label>2</label>
    </ligand>
    <ligandPart>
        <name>Fe</name>
        <dbReference type="ChEBI" id="CHEBI:18248"/>
    </ligandPart>
</feature>
<comment type="catalytic activity">
    <reaction evidence="13 15">
        <text>6 Fe(III)-[cytochrome c] + NH4(+) + 2 H2O = 6 Fe(II)-[cytochrome c] + nitrite + 8 H(+)</text>
        <dbReference type="Rhea" id="RHEA:13089"/>
        <dbReference type="Rhea" id="RHEA-COMP:10350"/>
        <dbReference type="Rhea" id="RHEA-COMP:14399"/>
        <dbReference type="ChEBI" id="CHEBI:15377"/>
        <dbReference type="ChEBI" id="CHEBI:15378"/>
        <dbReference type="ChEBI" id="CHEBI:16301"/>
        <dbReference type="ChEBI" id="CHEBI:28938"/>
        <dbReference type="ChEBI" id="CHEBI:29033"/>
        <dbReference type="ChEBI" id="CHEBI:29034"/>
        <dbReference type="EC" id="1.7.2.2"/>
    </reaction>
</comment>
<dbReference type="GO" id="GO:0042128">
    <property type="term" value="P:nitrate assimilation"/>
    <property type="evidence" value="ECO:0007669"/>
    <property type="project" value="UniProtKB-UniRule"/>
</dbReference>
<dbReference type="FunFam" id="1.10.1130.10:FF:000002">
    <property type="entry name" value="Cytochrome c-552"/>
    <property type="match status" value="1"/>
</dbReference>
<dbReference type="InterPro" id="IPR036280">
    <property type="entry name" value="Multihaem_cyt_sf"/>
</dbReference>
<dbReference type="InterPro" id="IPR003321">
    <property type="entry name" value="Cyt_c552"/>
</dbReference>
<comment type="caution">
    <text evidence="17">The sequence shown here is derived from an EMBL/GenBank/DDBJ whole genome shotgun (WGS) entry which is preliminary data.</text>
</comment>
<comment type="subcellular location">
    <subcellularLocation>
        <location evidence="1 15">Periplasm</location>
    </subcellularLocation>
</comment>
<gene>
    <name evidence="15 17" type="primary">nrfA</name>
    <name evidence="17" type="ORF">NTHI1209_00573</name>
</gene>
<feature type="binding site" description="covalent" evidence="15">
    <location>
        <position position="163"/>
    </location>
    <ligand>
        <name>heme c</name>
        <dbReference type="ChEBI" id="CHEBI:61717"/>
        <label>1</label>
    </ligand>
</feature>
<evidence type="ECO:0000256" key="6">
    <source>
        <dbReference type="ARBA" id="ARBA00022723"/>
    </source>
</evidence>
<evidence type="ECO:0000313" key="17">
    <source>
        <dbReference type="EMBL" id="KIS34970.1"/>
    </source>
</evidence>
<keyword evidence="16" id="KW-1133">Transmembrane helix</keyword>
<evidence type="ECO:0000256" key="7">
    <source>
        <dbReference type="ARBA" id="ARBA00022729"/>
    </source>
</evidence>
<evidence type="ECO:0000256" key="8">
    <source>
        <dbReference type="ARBA" id="ARBA00022764"/>
    </source>
</evidence>
<keyword evidence="5 15" id="KW-0349">Heme</keyword>
<evidence type="ECO:0000256" key="16">
    <source>
        <dbReference type="SAM" id="Phobius"/>
    </source>
</evidence>
<evidence type="ECO:0000256" key="14">
    <source>
        <dbReference type="ARBA" id="ARBA00058745"/>
    </source>
</evidence>
<keyword evidence="10 15" id="KW-0249">Electron transport</keyword>
<dbReference type="PANTHER" id="PTHR30633:SF0">
    <property type="entry name" value="CYTOCHROME C-552"/>
    <property type="match status" value="1"/>
</dbReference>
<feature type="binding site" description="axial binding residue" evidence="15">
    <location>
        <position position="343"/>
    </location>
    <ligand>
        <name>heme c</name>
        <dbReference type="ChEBI" id="CHEBI:61717"/>
        <label>4</label>
    </ligand>
    <ligandPart>
        <name>Fe</name>
        <dbReference type="ChEBI" id="CHEBI:18248"/>
    </ligandPart>
</feature>
<feature type="binding site" evidence="15">
    <location>
        <position position="273"/>
    </location>
    <ligand>
        <name>substrate</name>
    </ligand>
</feature>
<feature type="binding site" description="covalent" evidence="15">
    <location>
        <position position="339"/>
    </location>
    <ligand>
        <name>heme c</name>
        <dbReference type="ChEBI" id="CHEBI:61717"/>
        <label>4</label>
    </ligand>
</feature>
<dbReference type="PATRIC" id="fig|727.582.peg.515"/>
<dbReference type="SUPFAM" id="SSF48695">
    <property type="entry name" value="Multiheme cytochromes"/>
    <property type="match status" value="1"/>
</dbReference>
<feature type="transmembrane region" description="Helical" evidence="16">
    <location>
        <begin position="6"/>
        <end position="33"/>
    </location>
</feature>
<evidence type="ECO:0000313" key="18">
    <source>
        <dbReference type="Proteomes" id="UP000050700"/>
    </source>
</evidence>
<dbReference type="UniPathway" id="UPA00653"/>
<keyword evidence="12 15" id="KW-0408">Iron</keyword>
<feature type="binding site" description="axial binding residue" evidence="15">
    <location>
        <position position="270"/>
    </location>
    <ligand>
        <name>heme c</name>
        <dbReference type="ChEBI" id="CHEBI:61717"/>
        <label>3</label>
    </ligand>
    <ligandPart>
        <name>Fe</name>
        <dbReference type="ChEBI" id="CHEBI:18248"/>
    </ligandPart>
</feature>
<feature type="binding site" description="covalent" evidence="15">
    <location>
        <position position="266"/>
    </location>
    <ligand>
        <name>heme c</name>
        <dbReference type="ChEBI" id="CHEBI:61717"/>
        <label>3</label>
    </ligand>
</feature>
<dbReference type="PANTHER" id="PTHR30633">
    <property type="entry name" value="CYTOCHROME C-552 RESPIRATORY NITRITE REDUCTASE"/>
    <property type="match status" value="1"/>
</dbReference>
<keyword evidence="4 15" id="KW-0813">Transport</keyword>
<comment type="function">
    <text evidence="14">Catalyzes the reduction of nitrite to ammonia, consuming six electrons in the process. Has very low activity toward hydroxylamine. Has even lower activity toward sulfite. Sulfite reductase activity is maximal at neutral pH.</text>
</comment>
<comment type="cofactor">
    <cofactor evidence="15">
        <name>heme c</name>
        <dbReference type="ChEBI" id="CHEBI:61717"/>
    </cofactor>
    <text evidence="15">Binds 5 heme c groups covalently per monomer.</text>
</comment>
<keyword evidence="8 15" id="KW-0574">Periplasm</keyword>
<dbReference type="CDD" id="cd00548">
    <property type="entry name" value="NrfA-like"/>
    <property type="match status" value="1"/>
</dbReference>
<dbReference type="Proteomes" id="UP000050700">
    <property type="component" value="Unassembled WGS sequence"/>
</dbReference>
<dbReference type="PIRSF" id="PIRSF000243">
    <property type="entry name" value="Cyt_c552"/>
    <property type="match status" value="1"/>
</dbReference>
<comment type="cofactor">
    <cofactor evidence="15">
        <name>Ca(2+)</name>
        <dbReference type="ChEBI" id="CHEBI:29108"/>
    </cofactor>
    <text evidence="15">Binds 1 Ca(2+) ion per monomer.</text>
</comment>
<evidence type="ECO:0000256" key="12">
    <source>
        <dbReference type="ARBA" id="ARBA00023004"/>
    </source>
</evidence>
<feature type="binding site" evidence="15">
    <location>
        <position position="272"/>
    </location>
    <ligand>
        <name>Ca(2+)</name>
        <dbReference type="ChEBI" id="CHEBI:29108"/>
    </ligand>
</feature>
<feature type="binding site" evidence="15">
    <location>
        <position position="318"/>
    </location>
    <ligand>
        <name>Ca(2+)</name>
        <dbReference type="ChEBI" id="CHEBI:29108"/>
    </ligand>
</feature>
<dbReference type="HAMAP" id="MF_01182">
    <property type="entry name" value="Cytochrom_C552"/>
    <property type="match status" value="1"/>
</dbReference>
<dbReference type="EMBL" id="JMQP01000002">
    <property type="protein sequence ID" value="KIS34970.1"/>
    <property type="molecule type" value="Genomic_DNA"/>
</dbReference>
<keyword evidence="9 15" id="KW-0106">Calcium</keyword>
<keyword evidence="16" id="KW-0472">Membrane</keyword>
<feature type="binding site" description="covalent" evidence="15">
    <location>
        <position position="342"/>
    </location>
    <ligand>
        <name>heme c</name>
        <dbReference type="ChEBI" id="CHEBI:61717"/>
        <label>4</label>
    </ligand>
</feature>
<dbReference type="GO" id="GO:0019645">
    <property type="term" value="P:anaerobic electron transport chain"/>
    <property type="evidence" value="ECO:0007669"/>
    <property type="project" value="TreeGrafter"/>
</dbReference>
<reference evidence="17 18" key="1">
    <citation type="submission" date="2014-05" db="EMBL/GenBank/DDBJ databases">
        <title>Methylome analysis of the phasevarions of Haemophilus influenzae.</title>
        <authorList>
            <person name="Atack J.M."/>
            <person name="Fox K.L."/>
            <person name="Power P.M."/>
            <person name="Clark T."/>
            <person name="Jurcisek J."/>
            <person name="Korlach J."/>
            <person name="Bakaletz L.O."/>
            <person name="Jennings M.P."/>
        </authorList>
    </citation>
    <scope>NUCLEOTIDE SEQUENCE [LARGE SCALE GENOMIC DNA]</scope>
    <source>
        <strain evidence="17 18">1209</strain>
    </source>
</reference>
<organism evidence="17 18">
    <name type="scientific">Haemophilus influenzae</name>
    <dbReference type="NCBI Taxonomy" id="727"/>
    <lineage>
        <taxon>Bacteria</taxon>
        <taxon>Pseudomonadati</taxon>
        <taxon>Pseudomonadota</taxon>
        <taxon>Gammaproteobacteria</taxon>
        <taxon>Pasteurellales</taxon>
        <taxon>Pasteurellaceae</taxon>
        <taxon>Haemophilus</taxon>
    </lineage>
</organism>
<feature type="binding site" description="covalent" evidence="15">
    <location>
        <position position="166"/>
    </location>
    <ligand>
        <name>heme c</name>
        <dbReference type="ChEBI" id="CHEBI:61717"/>
        <label>1</label>
    </ligand>
</feature>
<evidence type="ECO:0000256" key="9">
    <source>
        <dbReference type="ARBA" id="ARBA00022837"/>
    </source>
</evidence>
<evidence type="ECO:0000256" key="5">
    <source>
        <dbReference type="ARBA" id="ARBA00022617"/>
    </source>
</evidence>
<feature type="binding site" description="axial binding residue" evidence="15">
    <location>
        <position position="375"/>
    </location>
    <ligand>
        <name>heme c</name>
        <dbReference type="ChEBI" id="CHEBI:61717"/>
        <label>5</label>
    </ligand>
    <ligandPart>
        <name>Fe</name>
        <dbReference type="ChEBI" id="CHEBI:18248"/>
    </ligandPart>
</feature>
<dbReference type="GO" id="GO:0042279">
    <property type="term" value="F:nitrite reductase (cytochrome, ammonia-forming) activity"/>
    <property type="evidence" value="ECO:0007669"/>
    <property type="project" value="UniProtKB-UniRule"/>
</dbReference>
<feature type="binding site" description="axial binding residue" evidence="15">
    <location>
        <position position="358"/>
    </location>
    <ligand>
        <name>heme c</name>
        <dbReference type="ChEBI" id="CHEBI:61717"/>
        <label>2</label>
    </ligand>
    <ligandPart>
        <name>Fe</name>
        <dbReference type="ChEBI" id="CHEBI:18248"/>
    </ligandPart>
</feature>
<keyword evidence="11 15" id="KW-0560">Oxidoreductase</keyword>
<dbReference type="GO" id="GO:0005509">
    <property type="term" value="F:calcium ion binding"/>
    <property type="evidence" value="ECO:0007669"/>
    <property type="project" value="UniProtKB-UniRule"/>
</dbReference>
<comment type="similarity">
    <text evidence="3 15">Belongs to the cytochrome c-552 family.</text>
</comment>
<feature type="binding site" evidence="15">
    <location>
        <position position="273"/>
    </location>
    <ligand>
        <name>Ca(2+)</name>
        <dbReference type="ChEBI" id="CHEBI:29108"/>
    </ligand>
</feature>
<feature type="binding site" description="covalent" evidence="15">
    <location>
        <position position="371"/>
    </location>
    <ligand>
        <name>heme c</name>
        <dbReference type="ChEBI" id="CHEBI:61717"/>
        <label>5</label>
    </ligand>
</feature>
<feature type="binding site" description="covalent" evidence="15">
    <location>
        <position position="269"/>
    </location>
    <ligand>
        <name>heme c</name>
        <dbReference type="ChEBI" id="CHEBI:61717"/>
        <label>3</label>
    </ligand>
</feature>
<comment type="pathway">
    <text evidence="2 15">Nitrogen metabolism; nitrate reduction (assimilation).</text>
</comment>
<dbReference type="Gene3D" id="1.20.140.10">
    <property type="entry name" value="Butyryl-CoA Dehydrogenase, subunit A, domain 3"/>
    <property type="match status" value="1"/>
</dbReference>
<dbReference type="AlphaFoldDB" id="A0A158SVS6"/>
<dbReference type="GO" id="GO:0005506">
    <property type="term" value="F:iron ion binding"/>
    <property type="evidence" value="ECO:0007669"/>
    <property type="project" value="UniProtKB-UniRule"/>
</dbReference>
<keyword evidence="7 15" id="KW-0732">Signal</keyword>
<evidence type="ECO:0000256" key="15">
    <source>
        <dbReference type="HAMAP-Rule" id="MF_01182"/>
    </source>
</evidence>
<evidence type="ECO:0000256" key="1">
    <source>
        <dbReference type="ARBA" id="ARBA00004418"/>
    </source>
</evidence>
<feature type="binding site" description="axial binding residue" evidence="15">
    <location>
        <position position="167"/>
    </location>
    <ligand>
        <name>heme c</name>
        <dbReference type="ChEBI" id="CHEBI:61717"/>
        <label>1</label>
    </ligand>
    <ligandPart>
        <name>Fe</name>
        <dbReference type="ChEBI" id="CHEBI:18248"/>
    </ligandPart>
</feature>
<dbReference type="FunFam" id="1.20.140.10:FF:000014">
    <property type="entry name" value="Cytochrome c-552"/>
    <property type="match status" value="1"/>
</dbReference>
<dbReference type="NCBIfam" id="NF008339">
    <property type="entry name" value="PRK11125.1"/>
    <property type="match status" value="1"/>
</dbReference>
<accession>A0A158SVS6</accession>
<keyword evidence="16" id="KW-0812">Transmembrane</keyword>
<evidence type="ECO:0000256" key="10">
    <source>
        <dbReference type="ARBA" id="ARBA00022982"/>
    </source>
</evidence>
<feature type="transmembrane region" description="Helical" evidence="16">
    <location>
        <begin position="40"/>
        <end position="61"/>
    </location>
</feature>
<evidence type="ECO:0000256" key="2">
    <source>
        <dbReference type="ARBA" id="ARBA00005096"/>
    </source>
</evidence>
<feature type="binding site" description="covalent" evidence="15">
    <location>
        <position position="201"/>
    </location>
    <ligand>
        <name>heme c</name>
        <dbReference type="ChEBI" id="CHEBI:61717"/>
        <label>2</label>
    </ligand>
</feature>
<dbReference type="InterPro" id="IPR017570">
    <property type="entry name" value="Cyt_c_NO2Rdtase_formate-dep"/>
</dbReference>
<protein>
    <recommendedName>
        <fullName evidence="15">Cytochrome c-552</fullName>
        <ecNumber evidence="15">1.7.2.2</ecNumber>
    </recommendedName>
    <alternativeName>
        <fullName evidence="15">Ammonia-forming cytochrome c nitrite reductase</fullName>
        <shortName evidence="15">Cytochrome c nitrite reductase</shortName>
    </alternativeName>
</protein>
<feature type="binding site" description="covalent" evidence="15">
    <location>
        <position position="374"/>
    </location>
    <ligand>
        <name>heme c</name>
        <dbReference type="ChEBI" id="CHEBI:61717"/>
        <label>5</label>
    </ligand>
</feature>
<feature type="binding site" evidence="15">
    <location>
        <position position="321"/>
    </location>
    <ligand>
        <name>substrate</name>
    </ligand>
</feature>
<sequence length="540" mass="60649">MNENIYLRFVWILIIILNFLLNLFITTNGVIIVNAFKKSLIVAASFASLSLFNSATAELVYKPLEQPVEPAKPDLKIESVNEKFAEKYPNQYNSWRSTANGDGENIIYADEENPRLIVLWGGYAFAKEYNAPRGHFYAVTDVRNILRTGAPKTANDGPQAMACWTCKGPDVPRLIAEWGEKDYFNAKWAKGGPEIVNSIGCADCHDTTSKDFAEGKPALRIARPHVLRALDALEKATAEKDKAEGRPHNNLSFNTAARTEKRAEICANCHVEYYFAGDIKQVTFPWDNGQTVDDIEKYYDDIGFTDWTHSLSKAPMLKAQHPDFEIWSLGMHGKNGVTCVDCHMPKVQGADGKVYTDHQIQNPFEAFDSTCANCHDQSKEKLRDIVTSRKKEVKDVMGRLEDQVVKAHFEAKEAWDAGATKEEMEAALMDIRHAQWRWDYTAASHGGHMHAPEVVLRVLASGLDKVADARTKLAVILTKRGVKTPVQIPDISTADKAWKVMGIDIEKERKAKEEFLKTVVPQWEQQAREKGLLVDPPAQK</sequence>
<feature type="binding site" description="axial binding residue" evidence="15">
    <location>
        <position position="332"/>
    </location>
    <ligand>
        <name>heme c</name>
        <dbReference type="ChEBI" id="CHEBI:61717"/>
        <label>5</label>
    </ligand>
    <ligandPart>
        <name>Fe</name>
        <dbReference type="ChEBI" id="CHEBI:18248"/>
    </ligandPart>
</feature>
<dbReference type="Pfam" id="PF02335">
    <property type="entry name" value="Cytochrom_C552"/>
    <property type="match status" value="1"/>
</dbReference>
<name>A0A158SVS6_HAEIF</name>
<evidence type="ECO:0000256" key="4">
    <source>
        <dbReference type="ARBA" id="ARBA00022448"/>
    </source>
</evidence>
<dbReference type="GO" id="GO:0020037">
    <property type="term" value="F:heme binding"/>
    <property type="evidence" value="ECO:0007669"/>
    <property type="project" value="InterPro"/>
</dbReference>